<gene>
    <name evidence="1" type="ORF">SAMN05421731_102362</name>
</gene>
<sequence>MSRTRHNWTNFFKSKGKSLEDPFAVPKTKRNARQKNALNIKRIVPFECTSQVIDGDTHYVSNNDAHLILGDSFIILKLPYGLSVNEIWRATIDERGVQRNSLSLSARNYKRNVHNIYKPLLDHIEFKKINELCEVRLIAQPPVKTKNYSAKTYPRYDIDNYPKLIIDSLKDLVFKDDNIFIHEQIQLAKPIENGCVWVSCVFMQEQSQDWLNRSVDFSWLAGR</sequence>
<organism evidence="1 2">
    <name type="scientific">Acinetobacter puyangensis</name>
    <dbReference type="NCBI Taxonomy" id="1096779"/>
    <lineage>
        <taxon>Bacteria</taxon>
        <taxon>Pseudomonadati</taxon>
        <taxon>Pseudomonadota</taxon>
        <taxon>Gammaproteobacteria</taxon>
        <taxon>Moraxellales</taxon>
        <taxon>Moraxellaceae</taxon>
        <taxon>Acinetobacter</taxon>
    </lineage>
</organism>
<reference evidence="2" key="1">
    <citation type="submission" date="2016-09" db="EMBL/GenBank/DDBJ databases">
        <authorList>
            <person name="Varghese N."/>
            <person name="Submissions S."/>
        </authorList>
    </citation>
    <scope>NUCLEOTIDE SEQUENCE [LARGE SCALE GENOMIC DNA]</scope>
    <source>
        <strain evidence="2">ANC 4466</strain>
    </source>
</reference>
<dbReference type="EMBL" id="OANT01000002">
    <property type="protein sequence ID" value="SNX44201.1"/>
    <property type="molecule type" value="Genomic_DNA"/>
</dbReference>
<evidence type="ECO:0000313" key="2">
    <source>
        <dbReference type="Proteomes" id="UP000219042"/>
    </source>
</evidence>
<dbReference type="GO" id="GO:0006310">
    <property type="term" value="P:DNA recombination"/>
    <property type="evidence" value="ECO:0007669"/>
    <property type="project" value="InterPro"/>
</dbReference>
<keyword evidence="2" id="KW-1185">Reference proteome</keyword>
<keyword evidence="1" id="KW-0255">Endonuclease</keyword>
<dbReference type="AlphaFoldDB" id="A0A240E6R5"/>
<dbReference type="GO" id="GO:0006281">
    <property type="term" value="P:DNA repair"/>
    <property type="evidence" value="ECO:0007669"/>
    <property type="project" value="InterPro"/>
</dbReference>
<dbReference type="GO" id="GO:0004519">
    <property type="term" value="F:endonuclease activity"/>
    <property type="evidence" value="ECO:0007669"/>
    <property type="project" value="UniProtKB-KW"/>
</dbReference>
<name>A0A240E6R5_9GAMM</name>
<accession>A0A240E6R5</accession>
<dbReference type="InterPro" id="IPR008822">
    <property type="entry name" value="Endonuclease_RusA-like"/>
</dbReference>
<dbReference type="Pfam" id="PF05866">
    <property type="entry name" value="RusA"/>
    <property type="match status" value="1"/>
</dbReference>
<keyword evidence="1" id="KW-0378">Hydrolase</keyword>
<dbReference type="Proteomes" id="UP000219042">
    <property type="component" value="Unassembled WGS sequence"/>
</dbReference>
<evidence type="ECO:0000313" key="1">
    <source>
        <dbReference type="EMBL" id="SNX44201.1"/>
    </source>
</evidence>
<proteinExistence type="predicted"/>
<dbReference type="InterPro" id="IPR036614">
    <property type="entry name" value="RusA-like_sf"/>
</dbReference>
<keyword evidence="1" id="KW-0540">Nuclease</keyword>
<dbReference type="GO" id="GO:0000287">
    <property type="term" value="F:magnesium ion binding"/>
    <property type="evidence" value="ECO:0007669"/>
    <property type="project" value="InterPro"/>
</dbReference>
<dbReference type="Gene3D" id="3.30.1330.70">
    <property type="entry name" value="Holliday junction resolvase RusA"/>
    <property type="match status" value="1"/>
</dbReference>
<protein>
    <submittedName>
        <fullName evidence="1">Holliday junction resolvase RusA (Prophage-encoded endonuclease)</fullName>
    </submittedName>
</protein>
<dbReference type="SUPFAM" id="SSF103084">
    <property type="entry name" value="Holliday junction resolvase RusA"/>
    <property type="match status" value="1"/>
</dbReference>